<dbReference type="GO" id="GO:0007165">
    <property type="term" value="P:signal transduction"/>
    <property type="evidence" value="ECO:0007669"/>
    <property type="project" value="TreeGrafter"/>
</dbReference>
<evidence type="ECO:0000256" key="6">
    <source>
        <dbReference type="SAM" id="MobiDB-lite"/>
    </source>
</evidence>
<evidence type="ECO:0000259" key="7">
    <source>
        <dbReference type="PROSITE" id="PS50106"/>
    </source>
</evidence>
<dbReference type="EMBL" id="JAFGIX010000054">
    <property type="protein sequence ID" value="MBN1573651.1"/>
    <property type="molecule type" value="Genomic_DNA"/>
</dbReference>
<dbReference type="PROSITE" id="PS50106">
    <property type="entry name" value="PDZ"/>
    <property type="match status" value="1"/>
</dbReference>
<gene>
    <name evidence="8" type="ORF">JW984_10700</name>
</gene>
<protein>
    <submittedName>
        <fullName evidence="8">S41 family peptidase</fullName>
    </submittedName>
</protein>
<feature type="compositionally biased region" description="Acidic residues" evidence="6">
    <location>
        <begin position="373"/>
        <end position="388"/>
    </location>
</feature>
<dbReference type="AlphaFoldDB" id="A0A9D8KEW8"/>
<evidence type="ECO:0000256" key="4">
    <source>
        <dbReference type="ARBA" id="ARBA00022825"/>
    </source>
</evidence>
<name>A0A9D8KEW8_9DELT</name>
<dbReference type="GO" id="GO:0004175">
    <property type="term" value="F:endopeptidase activity"/>
    <property type="evidence" value="ECO:0007669"/>
    <property type="project" value="TreeGrafter"/>
</dbReference>
<dbReference type="PANTHER" id="PTHR32060:SF30">
    <property type="entry name" value="CARBOXY-TERMINAL PROCESSING PROTEASE CTPA"/>
    <property type="match status" value="1"/>
</dbReference>
<proteinExistence type="inferred from homology"/>
<dbReference type="SUPFAM" id="SSF52096">
    <property type="entry name" value="ClpP/crotonase"/>
    <property type="match status" value="1"/>
</dbReference>
<keyword evidence="4 5" id="KW-0720">Serine protease</keyword>
<dbReference type="InterPro" id="IPR005151">
    <property type="entry name" value="Tail-specific_protease"/>
</dbReference>
<feature type="domain" description="PDZ" evidence="7">
    <location>
        <begin position="94"/>
        <end position="159"/>
    </location>
</feature>
<evidence type="ECO:0000313" key="8">
    <source>
        <dbReference type="EMBL" id="MBN1573651.1"/>
    </source>
</evidence>
<dbReference type="Gene3D" id="2.30.42.10">
    <property type="match status" value="1"/>
</dbReference>
<dbReference type="InterPro" id="IPR041489">
    <property type="entry name" value="PDZ_6"/>
</dbReference>
<dbReference type="SMART" id="SM00228">
    <property type="entry name" value="PDZ"/>
    <property type="match status" value="1"/>
</dbReference>
<evidence type="ECO:0000256" key="3">
    <source>
        <dbReference type="ARBA" id="ARBA00022801"/>
    </source>
</evidence>
<dbReference type="InterPro" id="IPR029045">
    <property type="entry name" value="ClpP/crotonase-like_dom_sf"/>
</dbReference>
<evidence type="ECO:0000256" key="2">
    <source>
        <dbReference type="ARBA" id="ARBA00022670"/>
    </source>
</evidence>
<dbReference type="NCBIfam" id="TIGR00225">
    <property type="entry name" value="prc"/>
    <property type="match status" value="1"/>
</dbReference>
<evidence type="ECO:0000256" key="5">
    <source>
        <dbReference type="RuleBase" id="RU004404"/>
    </source>
</evidence>
<keyword evidence="2 5" id="KW-0645">Protease</keyword>
<keyword evidence="3 5" id="KW-0378">Hydrolase</keyword>
<dbReference type="GO" id="GO:0008236">
    <property type="term" value="F:serine-type peptidase activity"/>
    <property type="evidence" value="ECO:0007669"/>
    <property type="project" value="UniProtKB-KW"/>
</dbReference>
<feature type="region of interest" description="Disordered" evidence="6">
    <location>
        <begin position="373"/>
        <end position="396"/>
    </location>
</feature>
<dbReference type="InterPro" id="IPR036034">
    <property type="entry name" value="PDZ_sf"/>
</dbReference>
<comment type="similarity">
    <text evidence="1 5">Belongs to the peptidase S41A family.</text>
</comment>
<dbReference type="Gene3D" id="3.30.750.44">
    <property type="match status" value="1"/>
</dbReference>
<dbReference type="Pfam" id="PF22694">
    <property type="entry name" value="CtpB_N-like"/>
    <property type="match status" value="1"/>
</dbReference>
<dbReference type="Pfam" id="PF03572">
    <property type="entry name" value="Peptidase_S41"/>
    <property type="match status" value="1"/>
</dbReference>
<comment type="caution">
    <text evidence="8">The sequence shown here is derived from an EMBL/GenBank/DDBJ whole genome shotgun (WGS) entry which is preliminary data.</text>
</comment>
<dbReference type="CDD" id="cd07560">
    <property type="entry name" value="Peptidase_S41_CPP"/>
    <property type="match status" value="1"/>
</dbReference>
<reference evidence="8" key="2">
    <citation type="submission" date="2021-01" db="EMBL/GenBank/DDBJ databases">
        <authorList>
            <person name="Hahn C.R."/>
            <person name="Youssef N.H."/>
            <person name="Elshahed M."/>
        </authorList>
    </citation>
    <scope>NUCLEOTIDE SEQUENCE</scope>
    <source>
        <strain evidence="8">Zod_Metabat.24</strain>
    </source>
</reference>
<dbReference type="InterPro" id="IPR001478">
    <property type="entry name" value="PDZ"/>
</dbReference>
<accession>A0A9D8KEW8</accession>
<dbReference type="CDD" id="cd06782">
    <property type="entry name" value="cpPDZ_CPP-like"/>
    <property type="match status" value="1"/>
</dbReference>
<evidence type="ECO:0000313" key="9">
    <source>
        <dbReference type="Proteomes" id="UP000809273"/>
    </source>
</evidence>
<dbReference type="FunFam" id="3.90.226.10:FF:000029">
    <property type="entry name" value="Peptidase, S41 family"/>
    <property type="match status" value="1"/>
</dbReference>
<dbReference type="Proteomes" id="UP000809273">
    <property type="component" value="Unassembled WGS sequence"/>
</dbReference>
<dbReference type="SUPFAM" id="SSF50156">
    <property type="entry name" value="PDZ domain-like"/>
    <property type="match status" value="1"/>
</dbReference>
<dbReference type="SMART" id="SM00245">
    <property type="entry name" value="TSPc"/>
    <property type="match status" value="1"/>
</dbReference>
<dbReference type="GO" id="GO:0030288">
    <property type="term" value="C:outer membrane-bounded periplasmic space"/>
    <property type="evidence" value="ECO:0007669"/>
    <property type="project" value="TreeGrafter"/>
</dbReference>
<dbReference type="Pfam" id="PF17820">
    <property type="entry name" value="PDZ_6"/>
    <property type="match status" value="1"/>
</dbReference>
<dbReference type="FunFam" id="2.30.42.10:FF:000063">
    <property type="entry name" value="Peptidase, S41 family"/>
    <property type="match status" value="1"/>
</dbReference>
<dbReference type="InterPro" id="IPR055210">
    <property type="entry name" value="CtpA/B_N"/>
</dbReference>
<dbReference type="PANTHER" id="PTHR32060">
    <property type="entry name" value="TAIL-SPECIFIC PROTEASE"/>
    <property type="match status" value="1"/>
</dbReference>
<reference evidence="8" key="1">
    <citation type="journal article" date="2021" name="Environ. Microbiol.">
        <title>Genomic characterization of three novel Desulfobacterota classes expand the metabolic and phylogenetic diversity of the phylum.</title>
        <authorList>
            <person name="Murphy C.L."/>
            <person name="Biggerstaff J."/>
            <person name="Eichhorn A."/>
            <person name="Ewing E."/>
            <person name="Shahan R."/>
            <person name="Soriano D."/>
            <person name="Stewart S."/>
            <person name="VanMol K."/>
            <person name="Walker R."/>
            <person name="Walters P."/>
            <person name="Elshahed M.S."/>
            <person name="Youssef N.H."/>
        </authorList>
    </citation>
    <scope>NUCLEOTIDE SEQUENCE</scope>
    <source>
        <strain evidence="8">Zod_Metabat.24</strain>
    </source>
</reference>
<dbReference type="Gene3D" id="3.90.226.10">
    <property type="entry name" value="2-enoyl-CoA Hydratase, Chain A, domain 1"/>
    <property type="match status" value="1"/>
</dbReference>
<dbReference type="InterPro" id="IPR004447">
    <property type="entry name" value="Peptidase_S41A"/>
</dbReference>
<organism evidence="8 9">
    <name type="scientific">Candidatus Zymogenus saltonus</name>
    <dbReference type="NCBI Taxonomy" id="2844893"/>
    <lineage>
        <taxon>Bacteria</taxon>
        <taxon>Deltaproteobacteria</taxon>
        <taxon>Candidatus Zymogenia</taxon>
        <taxon>Candidatus Zymogeniales</taxon>
        <taxon>Candidatus Zymogenaceae</taxon>
        <taxon>Candidatus Zymogenus</taxon>
    </lineage>
</organism>
<dbReference type="GO" id="GO:0006508">
    <property type="term" value="P:proteolysis"/>
    <property type="evidence" value="ECO:0007669"/>
    <property type="project" value="UniProtKB-KW"/>
</dbReference>
<sequence>MDMTIKKGKFRFVLLLTLIFMVGVSLGKGLDNVLAESDNIYKELEIFTNALNLIRENYVEEVDTKKLITGAISGMVTALDEHSSYITSDKFNNFLDDTKGSFGGLGIIISIVDETLTVISPIEDTPAWRAGLKSGDKIITIDGVSTKGIDILEAQKKLKGKKGTKVTIAIIRKGFTKPKNITITREIIKLKSVKHEVYDNNVVYIRITHFIETTTEDFKKALDDAESKTNGNLKGIILDLRDDPGGLLSKSVEICDMFVDDGTIVYTEGRVAGSRMIFKAHRLGTLPEIPMVILINGGSASASEIVAGSLKDHGRAILIGTKSFGKGSVQTIIPMSDGSGIKLTTAKYYTPSGVSIHGEGIEPNIVVEVPETEEGEESIIDAGEEEKIEGEKDEKKPDIQLDKAKEVINNWNKYENILKVDLKK</sequence>
<evidence type="ECO:0000256" key="1">
    <source>
        <dbReference type="ARBA" id="ARBA00009179"/>
    </source>
</evidence>